<keyword evidence="3" id="KW-0723">Serine/threonine-protein kinase</keyword>
<dbReference type="SUPFAM" id="SSF52058">
    <property type="entry name" value="L domain-like"/>
    <property type="match status" value="1"/>
</dbReference>
<dbReference type="CDD" id="cd14066">
    <property type="entry name" value="STKc_IRAK"/>
    <property type="match status" value="1"/>
</dbReference>
<dbReference type="Gene3D" id="2.60.120.430">
    <property type="entry name" value="Galactose-binding lectin"/>
    <property type="match status" value="1"/>
</dbReference>
<proteinExistence type="predicted"/>
<keyword evidence="4" id="KW-0597">Phosphoprotein</keyword>
<evidence type="ECO:0000256" key="11">
    <source>
        <dbReference type="ARBA" id="ARBA00022777"/>
    </source>
</evidence>
<dbReference type="Pfam" id="PF07714">
    <property type="entry name" value="PK_Tyr_Ser-Thr"/>
    <property type="match status" value="1"/>
</dbReference>
<evidence type="ECO:0000256" key="9">
    <source>
        <dbReference type="ARBA" id="ARBA00022737"/>
    </source>
</evidence>
<sequence length="984" mass="107133">MGLPSPGWSSCLRHGSVLLLPLLLSALLCSSWRAAAQAQAPPPPPQTDPTEAAAVNAILGKLGLAAPASWNISGNPCSGAATDDTPLDDNPNFNPAIKCDCTDQNGTLCHVTRLKINSLDAAGPIPEELRNLTHLIKLDFRKNSLTGPLPAFIGELTALKYIALGSNHFNGSLPDELGKLTKLQQLYIDSNDFTGSLPAALSQLTNLSTLWASDNSFTGQIPDFLGSLTNMTQLRLQGNSFQGPIPRSLSNLIKLTSLRIGDIVNGSSSMAFVGNMKSLGELVLRNGKISDTLASVDFSKFVNLTLLDLSFNNITGQMPRSIFDLPMLSYLNLVANDFVIDSSNNSVLPFGLNCLQRNTPCSLGSPHSSSLAVDCGGSRTISGSDNAMYQADNANLGAASYYVGGAPIWGVSSSGRFMDPPNGSYIIYSSRQFQNTLDSGLFQTARMSPSSLRYYGLGLENGNYTVTLQFAEFDSPDPQAWKSRARRVFDIYLQGERREQNFDIRKAAGGKSFVVVKKQYVVPVVKNFLEIHLFWAGKGTCCIPTQGYYGPAISALSATPSRNLNWNLFVLHCHLEVKFELKPRHLLWDGDFIPTVHYSVDSKSSNKTGVIVGVVIGVAVCLLAALAGVFVWRQKRKKMLLELEELYTIVGKPNVFSYSELRSATENFDSSNLLGAGGYGSVYKGKLSDGRVVAVKQLSESSNQGKVQFATEIETISRVQHRNLVKLYGCCLESKTPLLVYECLENGSLDHALFAKGGLNLDWPRRFEICLGIARGIAYLHEESSVRIVHRDIKASNVLLDADLNPKISDFGLAKLYDDKKTHVSTKVAGTFGYLAPEYAMRGHMTEKIDVFAFGVVALEIVAGESNHHTTLEEETTYIFEKVWDLYENGNPLDFVDPKLSKFNSEEVLRVIRVALICTQGSPHRRPSMSRVVSMLTGDADLAGEEVIKPSYITEWQGHAAGGDATPATGNPSPMFTSIIDEGR</sequence>
<dbReference type="FunFam" id="2.60.120.430:FF:000002">
    <property type="entry name" value="Leucine-rich repeat receptor-like protein kinase"/>
    <property type="match status" value="1"/>
</dbReference>
<keyword evidence="10 17" id="KW-0547">Nucleotide-binding</keyword>
<comment type="subcellular location">
    <subcellularLocation>
        <location evidence="1">Cell membrane</location>
        <topology evidence="1">Single-pass membrane protein</topology>
    </subcellularLocation>
</comment>
<name>A0A9R1PYF6_TRITD</name>
<dbReference type="Proteomes" id="UP000324705">
    <property type="component" value="Chromosome 2B"/>
</dbReference>
<evidence type="ECO:0000256" key="16">
    <source>
        <dbReference type="ARBA" id="ARBA00023180"/>
    </source>
</evidence>
<dbReference type="PROSITE" id="PS00108">
    <property type="entry name" value="PROTEIN_KINASE_ST"/>
    <property type="match status" value="1"/>
</dbReference>
<dbReference type="SMART" id="SM00220">
    <property type="entry name" value="S_TKc"/>
    <property type="match status" value="1"/>
</dbReference>
<evidence type="ECO:0000256" key="4">
    <source>
        <dbReference type="ARBA" id="ARBA00022553"/>
    </source>
</evidence>
<dbReference type="Gene3D" id="3.30.200.20">
    <property type="entry name" value="Phosphorylase Kinase, domain 1"/>
    <property type="match status" value="1"/>
</dbReference>
<evidence type="ECO:0000256" key="3">
    <source>
        <dbReference type="ARBA" id="ARBA00022527"/>
    </source>
</evidence>
<dbReference type="EMBL" id="LT934114">
    <property type="protein sequence ID" value="VAH50859.1"/>
    <property type="molecule type" value="Genomic_DNA"/>
</dbReference>
<keyword evidence="6" id="KW-0808">Transferase</keyword>
<protein>
    <recommendedName>
        <fullName evidence="2">non-specific serine/threonine protein kinase</fullName>
        <ecNumber evidence="2">2.7.11.1</ecNumber>
    </recommendedName>
</protein>
<dbReference type="InterPro" id="IPR017441">
    <property type="entry name" value="Protein_kinase_ATP_BS"/>
</dbReference>
<organism evidence="22 23">
    <name type="scientific">Triticum turgidum subsp. durum</name>
    <name type="common">Durum wheat</name>
    <name type="synonym">Triticum durum</name>
    <dbReference type="NCBI Taxonomy" id="4567"/>
    <lineage>
        <taxon>Eukaryota</taxon>
        <taxon>Viridiplantae</taxon>
        <taxon>Streptophyta</taxon>
        <taxon>Embryophyta</taxon>
        <taxon>Tracheophyta</taxon>
        <taxon>Spermatophyta</taxon>
        <taxon>Magnoliopsida</taxon>
        <taxon>Liliopsida</taxon>
        <taxon>Poales</taxon>
        <taxon>Poaceae</taxon>
        <taxon>BOP clade</taxon>
        <taxon>Pooideae</taxon>
        <taxon>Triticodae</taxon>
        <taxon>Triticeae</taxon>
        <taxon>Triticinae</taxon>
        <taxon>Triticum</taxon>
    </lineage>
</organism>
<dbReference type="Gene3D" id="3.80.10.10">
    <property type="entry name" value="Ribonuclease Inhibitor"/>
    <property type="match status" value="1"/>
</dbReference>
<keyword evidence="13 19" id="KW-1133">Transmembrane helix</keyword>
<dbReference type="Gramene" id="TRITD2Bv1G207000.3">
    <property type="protein sequence ID" value="TRITD2Bv1G207000.3"/>
    <property type="gene ID" value="TRITD2Bv1G207000"/>
</dbReference>
<evidence type="ECO:0000256" key="13">
    <source>
        <dbReference type="ARBA" id="ARBA00022989"/>
    </source>
</evidence>
<dbReference type="InterPro" id="IPR000719">
    <property type="entry name" value="Prot_kinase_dom"/>
</dbReference>
<dbReference type="GO" id="GO:0005886">
    <property type="term" value="C:plasma membrane"/>
    <property type="evidence" value="ECO:0007669"/>
    <property type="project" value="UniProtKB-SubCell"/>
</dbReference>
<feature type="transmembrane region" description="Helical" evidence="19">
    <location>
        <begin position="610"/>
        <end position="632"/>
    </location>
</feature>
<keyword evidence="9" id="KW-0677">Repeat</keyword>
<evidence type="ECO:0000256" key="6">
    <source>
        <dbReference type="ARBA" id="ARBA00022679"/>
    </source>
</evidence>
<evidence type="ECO:0000256" key="7">
    <source>
        <dbReference type="ARBA" id="ARBA00022692"/>
    </source>
</evidence>
<keyword evidence="5" id="KW-0433">Leucine-rich repeat</keyword>
<keyword evidence="7 19" id="KW-0812">Transmembrane</keyword>
<keyword evidence="15" id="KW-0675">Receptor</keyword>
<dbReference type="GO" id="GO:0005524">
    <property type="term" value="F:ATP binding"/>
    <property type="evidence" value="ECO:0007669"/>
    <property type="project" value="UniProtKB-UniRule"/>
</dbReference>
<evidence type="ECO:0000256" key="1">
    <source>
        <dbReference type="ARBA" id="ARBA00004162"/>
    </source>
</evidence>
<dbReference type="InterPro" id="IPR011009">
    <property type="entry name" value="Kinase-like_dom_sf"/>
</dbReference>
<dbReference type="EC" id="2.7.11.1" evidence="2"/>
<feature type="binding site" evidence="17">
    <location>
        <position position="696"/>
    </location>
    <ligand>
        <name>ATP</name>
        <dbReference type="ChEBI" id="CHEBI:30616"/>
    </ligand>
</feature>
<dbReference type="FunFam" id="3.30.200.20:FF:000140">
    <property type="entry name" value="Leucine-rich repeat receptor-like protein kinase"/>
    <property type="match status" value="1"/>
</dbReference>
<evidence type="ECO:0000256" key="5">
    <source>
        <dbReference type="ARBA" id="ARBA00022614"/>
    </source>
</evidence>
<dbReference type="Pfam" id="PF11721">
    <property type="entry name" value="Malectin"/>
    <property type="match status" value="1"/>
</dbReference>
<dbReference type="InterPro" id="IPR055414">
    <property type="entry name" value="LRR_R13L4/SHOC2-like"/>
</dbReference>
<evidence type="ECO:0000256" key="8">
    <source>
        <dbReference type="ARBA" id="ARBA00022729"/>
    </source>
</evidence>
<gene>
    <name evidence="22" type="ORF">TRITD_2Bv1G207000</name>
</gene>
<feature type="signal peptide" evidence="20">
    <location>
        <begin position="1"/>
        <end position="38"/>
    </location>
</feature>
<evidence type="ECO:0000256" key="17">
    <source>
        <dbReference type="PROSITE-ProRule" id="PRU10141"/>
    </source>
</evidence>
<evidence type="ECO:0000256" key="2">
    <source>
        <dbReference type="ARBA" id="ARBA00012513"/>
    </source>
</evidence>
<evidence type="ECO:0000256" key="12">
    <source>
        <dbReference type="ARBA" id="ARBA00022840"/>
    </source>
</evidence>
<evidence type="ECO:0000313" key="22">
    <source>
        <dbReference type="EMBL" id="VAH50859.1"/>
    </source>
</evidence>
<evidence type="ECO:0000313" key="23">
    <source>
        <dbReference type="Proteomes" id="UP000324705"/>
    </source>
</evidence>
<keyword evidence="12 17" id="KW-0067">ATP-binding</keyword>
<keyword evidence="11" id="KW-0418">Kinase</keyword>
<dbReference type="Gene3D" id="1.10.510.10">
    <property type="entry name" value="Transferase(Phosphotransferase) domain 1"/>
    <property type="match status" value="1"/>
</dbReference>
<evidence type="ECO:0000256" key="15">
    <source>
        <dbReference type="ARBA" id="ARBA00023170"/>
    </source>
</evidence>
<dbReference type="Pfam" id="PF23598">
    <property type="entry name" value="LRR_14"/>
    <property type="match status" value="1"/>
</dbReference>
<evidence type="ECO:0000256" key="19">
    <source>
        <dbReference type="SAM" id="Phobius"/>
    </source>
</evidence>
<evidence type="ECO:0000256" key="18">
    <source>
        <dbReference type="SAM" id="MobiDB-lite"/>
    </source>
</evidence>
<keyword evidence="8 20" id="KW-0732">Signal</keyword>
<dbReference type="InterPro" id="IPR001245">
    <property type="entry name" value="Ser-Thr/Tyr_kinase_cat_dom"/>
</dbReference>
<reference evidence="22 23" key="1">
    <citation type="submission" date="2017-09" db="EMBL/GenBank/DDBJ databases">
        <authorList>
            <consortium name="International Durum Wheat Genome Sequencing Consortium (IDWGSC)"/>
            <person name="Milanesi L."/>
        </authorList>
    </citation>
    <scope>NUCLEOTIDE SEQUENCE [LARGE SCALE GENOMIC DNA]</scope>
    <source>
        <strain evidence="23">cv. Svevo</strain>
    </source>
</reference>
<dbReference type="PROSITE" id="PS50011">
    <property type="entry name" value="PROTEIN_KINASE_DOM"/>
    <property type="match status" value="1"/>
</dbReference>
<accession>A0A9R1PYF6</accession>
<keyword evidence="23" id="KW-1185">Reference proteome</keyword>
<dbReference type="FunFam" id="1.10.510.10:FF:000044">
    <property type="entry name" value="Putative LRR receptor-like serine/threonine-protein kinase"/>
    <property type="match status" value="1"/>
</dbReference>
<dbReference type="GO" id="GO:0004674">
    <property type="term" value="F:protein serine/threonine kinase activity"/>
    <property type="evidence" value="ECO:0007669"/>
    <property type="project" value="UniProtKB-KW"/>
</dbReference>
<keyword evidence="16" id="KW-0325">Glycoprotein</keyword>
<dbReference type="InterPro" id="IPR032675">
    <property type="entry name" value="LRR_dom_sf"/>
</dbReference>
<dbReference type="PANTHER" id="PTHR48006:SF65">
    <property type="entry name" value="PROTEIN KINASE DOMAIN-CONTAINING PROTEIN"/>
    <property type="match status" value="1"/>
</dbReference>
<keyword evidence="14 19" id="KW-0472">Membrane</keyword>
<feature type="region of interest" description="Disordered" evidence="18">
    <location>
        <begin position="959"/>
        <end position="984"/>
    </location>
</feature>
<dbReference type="InterPro" id="IPR008271">
    <property type="entry name" value="Ser/Thr_kinase_AS"/>
</dbReference>
<feature type="domain" description="Protein kinase" evidence="21">
    <location>
        <begin position="668"/>
        <end position="942"/>
    </location>
</feature>
<dbReference type="SUPFAM" id="SSF56112">
    <property type="entry name" value="Protein kinase-like (PK-like)"/>
    <property type="match status" value="1"/>
</dbReference>
<dbReference type="InterPro" id="IPR051824">
    <property type="entry name" value="LRR_Rcpt-Like_S/T_Kinase"/>
</dbReference>
<feature type="chain" id="PRO_5040121124" description="non-specific serine/threonine protein kinase" evidence="20">
    <location>
        <begin position="39"/>
        <end position="984"/>
    </location>
</feature>
<evidence type="ECO:0000259" key="21">
    <source>
        <dbReference type="PROSITE" id="PS50011"/>
    </source>
</evidence>
<dbReference type="PANTHER" id="PTHR48006">
    <property type="entry name" value="LEUCINE-RICH REPEAT-CONTAINING PROTEIN DDB_G0281931-RELATED"/>
    <property type="match status" value="1"/>
</dbReference>
<evidence type="ECO:0000256" key="20">
    <source>
        <dbReference type="SAM" id="SignalP"/>
    </source>
</evidence>
<dbReference type="AlphaFoldDB" id="A0A9R1PYF6"/>
<dbReference type="InterPro" id="IPR021720">
    <property type="entry name" value="Malectin_dom"/>
</dbReference>
<dbReference type="FunFam" id="3.80.10.10:FF:000041">
    <property type="entry name" value="LRR receptor-like serine/threonine-protein kinase ERECTA"/>
    <property type="match status" value="1"/>
</dbReference>
<evidence type="ECO:0000256" key="14">
    <source>
        <dbReference type="ARBA" id="ARBA00023136"/>
    </source>
</evidence>
<dbReference type="PROSITE" id="PS00107">
    <property type="entry name" value="PROTEIN_KINASE_ATP"/>
    <property type="match status" value="1"/>
</dbReference>
<evidence type="ECO:0000256" key="10">
    <source>
        <dbReference type="ARBA" id="ARBA00022741"/>
    </source>
</evidence>